<accession>A0A4P6JKL4</accession>
<dbReference type="Pfam" id="PF01061">
    <property type="entry name" value="ABC2_membrane"/>
    <property type="match status" value="1"/>
</dbReference>
<feature type="domain" description="ABC transmembrane type-2" evidence="6">
    <location>
        <begin position="46"/>
        <end position="288"/>
    </location>
</feature>
<dbReference type="KEGG" id="kbs:EPA93_06740"/>
<evidence type="ECO:0000256" key="2">
    <source>
        <dbReference type="ARBA" id="ARBA00022692"/>
    </source>
</evidence>
<evidence type="ECO:0000256" key="4">
    <source>
        <dbReference type="ARBA" id="ARBA00023136"/>
    </source>
</evidence>
<dbReference type="AlphaFoldDB" id="A0A4P6JKL4"/>
<evidence type="ECO:0000256" key="3">
    <source>
        <dbReference type="ARBA" id="ARBA00022989"/>
    </source>
</evidence>
<keyword evidence="4 5" id="KW-0472">Membrane</keyword>
<comment type="subcellular location">
    <subcellularLocation>
        <location evidence="5">Cell membrane</location>
        <topology evidence="5">Multi-pass membrane protein</topology>
    </subcellularLocation>
    <subcellularLocation>
        <location evidence="1">Membrane</location>
        <topology evidence="1">Multi-pass membrane protein</topology>
    </subcellularLocation>
</comment>
<evidence type="ECO:0000256" key="5">
    <source>
        <dbReference type="RuleBase" id="RU361157"/>
    </source>
</evidence>
<dbReference type="EMBL" id="CP035758">
    <property type="protein sequence ID" value="QBD75718.1"/>
    <property type="molecule type" value="Genomic_DNA"/>
</dbReference>
<proteinExistence type="inferred from homology"/>
<dbReference type="InterPro" id="IPR047817">
    <property type="entry name" value="ABC2_TM_bact-type"/>
</dbReference>
<dbReference type="InterPro" id="IPR052522">
    <property type="entry name" value="ABC-2_transport_permease"/>
</dbReference>
<reference evidence="7 8" key="1">
    <citation type="submission" date="2019-01" db="EMBL/GenBank/DDBJ databases">
        <title>Ktedonosporobacter rubrisoli SCAWS-G2.</title>
        <authorList>
            <person name="Huang Y."/>
            <person name="Yan B."/>
        </authorList>
    </citation>
    <scope>NUCLEOTIDE SEQUENCE [LARGE SCALE GENOMIC DNA]</scope>
    <source>
        <strain evidence="7 8">SCAWS-G2</strain>
    </source>
</reference>
<keyword evidence="8" id="KW-1185">Reference proteome</keyword>
<name>A0A4P6JKL4_KTERU</name>
<dbReference type="RefSeq" id="WP_129886315.1">
    <property type="nucleotide sequence ID" value="NZ_CP035758.1"/>
</dbReference>
<gene>
    <name evidence="7" type="ORF">EPA93_06740</name>
</gene>
<dbReference type="GO" id="GO:0005886">
    <property type="term" value="C:plasma membrane"/>
    <property type="evidence" value="ECO:0007669"/>
    <property type="project" value="UniProtKB-SubCell"/>
</dbReference>
<feature type="transmembrane region" description="Helical" evidence="5">
    <location>
        <begin position="142"/>
        <end position="159"/>
    </location>
</feature>
<feature type="transmembrane region" description="Helical" evidence="5">
    <location>
        <begin position="55"/>
        <end position="71"/>
    </location>
</feature>
<dbReference type="PANTHER" id="PTHR43332">
    <property type="entry name" value="INNER MEMBRANE TRANSPORT PERMEASE YADH-RELATED"/>
    <property type="match status" value="1"/>
</dbReference>
<keyword evidence="5" id="KW-1003">Cell membrane</keyword>
<dbReference type="OrthoDB" id="4772026at2"/>
<evidence type="ECO:0000259" key="6">
    <source>
        <dbReference type="PROSITE" id="PS51012"/>
    </source>
</evidence>
<feature type="transmembrane region" description="Helical" evidence="5">
    <location>
        <begin position="165"/>
        <end position="186"/>
    </location>
</feature>
<dbReference type="PROSITE" id="PS51012">
    <property type="entry name" value="ABC_TM2"/>
    <property type="match status" value="1"/>
</dbReference>
<organism evidence="7 8">
    <name type="scientific">Ktedonosporobacter rubrisoli</name>
    <dbReference type="NCBI Taxonomy" id="2509675"/>
    <lineage>
        <taxon>Bacteria</taxon>
        <taxon>Bacillati</taxon>
        <taxon>Chloroflexota</taxon>
        <taxon>Ktedonobacteria</taxon>
        <taxon>Ktedonobacterales</taxon>
        <taxon>Ktedonosporobacteraceae</taxon>
        <taxon>Ktedonosporobacter</taxon>
    </lineage>
</organism>
<evidence type="ECO:0000313" key="7">
    <source>
        <dbReference type="EMBL" id="QBD75718.1"/>
    </source>
</evidence>
<keyword evidence="2 5" id="KW-0812">Transmembrane</keyword>
<dbReference type="InterPro" id="IPR013525">
    <property type="entry name" value="ABC2_TM"/>
</dbReference>
<protein>
    <recommendedName>
        <fullName evidence="5">Transport permease protein</fullName>
    </recommendedName>
</protein>
<feature type="transmembrane region" description="Helical" evidence="5">
    <location>
        <begin position="198"/>
        <end position="217"/>
    </location>
</feature>
<feature type="transmembrane region" description="Helical" evidence="5">
    <location>
        <begin position="83"/>
        <end position="107"/>
    </location>
</feature>
<evidence type="ECO:0000256" key="1">
    <source>
        <dbReference type="ARBA" id="ARBA00004141"/>
    </source>
</evidence>
<dbReference type="Proteomes" id="UP000290365">
    <property type="component" value="Chromosome"/>
</dbReference>
<dbReference type="GO" id="GO:0140359">
    <property type="term" value="F:ABC-type transporter activity"/>
    <property type="evidence" value="ECO:0007669"/>
    <property type="project" value="InterPro"/>
</dbReference>
<comment type="similarity">
    <text evidence="5">Belongs to the ABC-2 integral membrane protein family.</text>
</comment>
<sequence length="291" mass="32392">MAKQSEQSSLQMMASLSPTTHVRSRFQLVVLAFLAMLRRDLLVTARQIVGVLIQELMQSIFFLFIFGRILPNINMTQAYFVTLFLPGIIGLTTMLSAIQAIAFPLILDFGFNREIDDRLLAPLPISLVAVEKVLFAAIRGLFAGSVMFLLAYLILGNAFQVRNDLIVAIIAFMILAALTGACLGLTIGASLQPDQMGLIFSLLIVPIIFTGCTYYPWTSLSSVRWFQIITLFNPLTYASEGLRYAMIRPDRTQTLAFLPPLSPLWDIAGLSIFLICFLLIGLSLFRRRALD</sequence>
<keyword evidence="5" id="KW-0813">Transport</keyword>
<feature type="transmembrane region" description="Helical" evidence="5">
    <location>
        <begin position="267"/>
        <end position="285"/>
    </location>
</feature>
<keyword evidence="3 5" id="KW-1133">Transmembrane helix</keyword>
<evidence type="ECO:0000313" key="8">
    <source>
        <dbReference type="Proteomes" id="UP000290365"/>
    </source>
</evidence>